<protein>
    <recommendedName>
        <fullName evidence="3">C2H2-type domain-containing protein</fullName>
    </recommendedName>
</protein>
<sequence length="199" mass="21798">MTSYNEILHESGNDAAPVTQHSATTYQTTQHGPMNGIPALQLNPIPGPQLQEHGSCGPSEKGRTATVVSAAQNLPDWTLSIVTLAPSANAFYRRDHLTQHLRVYHKIETTDKLRGAKRATVTPNPQAPVPPMPPYPCPVPQCSKMGYDGYLRKVDLDEHVAMMHPAALMYPMNIQDDIFGQQYPAPPQADHHDGAFGPM</sequence>
<evidence type="ECO:0008006" key="3">
    <source>
        <dbReference type="Google" id="ProtNLM"/>
    </source>
</evidence>
<reference evidence="1 2" key="1">
    <citation type="journal article" date="2024" name="Front Chem Biol">
        <title>Unveiling the potential of Daldinia eschscholtzii MFLUCC 19-0629 through bioactivity and bioinformatics studies for enhanced sustainable agriculture production.</title>
        <authorList>
            <person name="Brooks S."/>
            <person name="Weaver J.A."/>
            <person name="Klomchit A."/>
            <person name="Alharthi S.A."/>
            <person name="Onlamun T."/>
            <person name="Nurani R."/>
            <person name="Vong T.K."/>
            <person name="Alberti F."/>
            <person name="Greco C."/>
        </authorList>
    </citation>
    <scope>NUCLEOTIDE SEQUENCE [LARGE SCALE GENOMIC DNA]</scope>
    <source>
        <strain evidence="1">MFLUCC 19-0629</strain>
    </source>
</reference>
<dbReference type="EMBL" id="JBANMG010000005">
    <property type="protein sequence ID" value="KAK6953123.1"/>
    <property type="molecule type" value="Genomic_DNA"/>
</dbReference>
<dbReference type="Proteomes" id="UP001369815">
    <property type="component" value="Unassembled WGS sequence"/>
</dbReference>
<name>A0AAX6MKZ7_9PEZI</name>
<dbReference type="AlphaFoldDB" id="A0AAX6MKZ7"/>
<gene>
    <name evidence="1" type="ORF">Daesc_005423</name>
</gene>
<accession>A0AAX6MKZ7</accession>
<evidence type="ECO:0000313" key="1">
    <source>
        <dbReference type="EMBL" id="KAK6953123.1"/>
    </source>
</evidence>
<proteinExistence type="predicted"/>
<comment type="caution">
    <text evidence="1">The sequence shown here is derived from an EMBL/GenBank/DDBJ whole genome shotgun (WGS) entry which is preliminary data.</text>
</comment>
<organism evidence="1 2">
    <name type="scientific">Daldinia eschscholtzii</name>
    <dbReference type="NCBI Taxonomy" id="292717"/>
    <lineage>
        <taxon>Eukaryota</taxon>
        <taxon>Fungi</taxon>
        <taxon>Dikarya</taxon>
        <taxon>Ascomycota</taxon>
        <taxon>Pezizomycotina</taxon>
        <taxon>Sordariomycetes</taxon>
        <taxon>Xylariomycetidae</taxon>
        <taxon>Xylariales</taxon>
        <taxon>Hypoxylaceae</taxon>
        <taxon>Daldinia</taxon>
    </lineage>
</organism>
<keyword evidence="2" id="KW-1185">Reference proteome</keyword>
<evidence type="ECO:0000313" key="2">
    <source>
        <dbReference type="Proteomes" id="UP001369815"/>
    </source>
</evidence>